<feature type="region of interest" description="Disordered" evidence="6">
    <location>
        <begin position="221"/>
        <end position="271"/>
    </location>
</feature>
<dbReference type="Pfam" id="PF03634">
    <property type="entry name" value="TCP"/>
    <property type="match status" value="1"/>
</dbReference>
<evidence type="ECO:0000256" key="2">
    <source>
        <dbReference type="ARBA" id="ARBA00023015"/>
    </source>
</evidence>
<keyword evidence="4" id="KW-0804">Transcription</keyword>
<proteinExistence type="predicted"/>
<evidence type="ECO:0000256" key="3">
    <source>
        <dbReference type="ARBA" id="ARBA00023125"/>
    </source>
</evidence>
<evidence type="ECO:0000256" key="1">
    <source>
        <dbReference type="ARBA" id="ARBA00004123"/>
    </source>
</evidence>
<dbReference type="PANTHER" id="PTHR31072:SF108">
    <property type="entry name" value="TRANSCRIPTION FACTOR TCP22-RELATED"/>
    <property type="match status" value="1"/>
</dbReference>
<name>A0A565CDS1_9BRAS</name>
<protein>
    <recommendedName>
        <fullName evidence="7">TCP domain-containing protein</fullName>
    </recommendedName>
</protein>
<keyword evidence="9" id="KW-1185">Reference proteome</keyword>
<organism evidence="8 9">
    <name type="scientific">Arabis nemorensis</name>
    <dbReference type="NCBI Taxonomy" id="586526"/>
    <lineage>
        <taxon>Eukaryota</taxon>
        <taxon>Viridiplantae</taxon>
        <taxon>Streptophyta</taxon>
        <taxon>Embryophyta</taxon>
        <taxon>Tracheophyta</taxon>
        <taxon>Spermatophyta</taxon>
        <taxon>Magnoliopsida</taxon>
        <taxon>eudicotyledons</taxon>
        <taxon>Gunneridae</taxon>
        <taxon>Pentapetalae</taxon>
        <taxon>rosids</taxon>
        <taxon>malvids</taxon>
        <taxon>Brassicales</taxon>
        <taxon>Brassicaceae</taxon>
        <taxon>Arabideae</taxon>
        <taxon>Arabis</taxon>
    </lineage>
</organism>
<evidence type="ECO:0000256" key="5">
    <source>
        <dbReference type="ARBA" id="ARBA00023242"/>
    </source>
</evidence>
<evidence type="ECO:0000256" key="4">
    <source>
        <dbReference type="ARBA" id="ARBA00023163"/>
    </source>
</evidence>
<evidence type="ECO:0000256" key="6">
    <source>
        <dbReference type="SAM" id="MobiDB-lite"/>
    </source>
</evidence>
<feature type="compositionally biased region" description="Polar residues" evidence="6">
    <location>
        <begin position="367"/>
        <end position="389"/>
    </location>
</feature>
<feature type="compositionally biased region" description="Polar residues" evidence="6">
    <location>
        <begin position="1"/>
        <end position="12"/>
    </location>
</feature>
<evidence type="ECO:0000259" key="7">
    <source>
        <dbReference type="PROSITE" id="PS51369"/>
    </source>
</evidence>
<dbReference type="GO" id="GO:0043565">
    <property type="term" value="F:sequence-specific DNA binding"/>
    <property type="evidence" value="ECO:0007669"/>
    <property type="project" value="TreeGrafter"/>
</dbReference>
<keyword evidence="2" id="KW-0805">Transcription regulation</keyword>
<gene>
    <name evidence="8" type="ORF">ANE_LOCUS22105</name>
</gene>
<dbReference type="PANTHER" id="PTHR31072">
    <property type="entry name" value="TRANSCRIPTION FACTOR TCP4-RELATED"/>
    <property type="match status" value="1"/>
</dbReference>
<feature type="domain" description="TCP" evidence="7">
    <location>
        <begin position="66"/>
        <end position="120"/>
    </location>
</feature>
<evidence type="ECO:0000313" key="8">
    <source>
        <dbReference type="EMBL" id="VVB11661.1"/>
    </source>
</evidence>
<dbReference type="GO" id="GO:0003700">
    <property type="term" value="F:DNA-binding transcription factor activity"/>
    <property type="evidence" value="ECO:0007669"/>
    <property type="project" value="InterPro"/>
</dbReference>
<keyword evidence="3" id="KW-0238">DNA-binding</keyword>
<feature type="region of interest" description="Disordered" evidence="6">
    <location>
        <begin position="155"/>
        <end position="180"/>
    </location>
</feature>
<feature type="region of interest" description="Disordered" evidence="6">
    <location>
        <begin position="353"/>
        <end position="389"/>
    </location>
</feature>
<keyword evidence="5" id="KW-0539">Nucleus</keyword>
<accession>A0A565CDS1</accession>
<dbReference type="EMBL" id="CABITT030000007">
    <property type="protein sequence ID" value="VVB11661.1"/>
    <property type="molecule type" value="Genomic_DNA"/>
</dbReference>
<dbReference type="PROSITE" id="PS51369">
    <property type="entry name" value="TCP"/>
    <property type="match status" value="1"/>
</dbReference>
<dbReference type="AlphaFoldDB" id="A0A565CDS1"/>
<evidence type="ECO:0000313" key="9">
    <source>
        <dbReference type="Proteomes" id="UP000489600"/>
    </source>
</evidence>
<dbReference type="InterPro" id="IPR005333">
    <property type="entry name" value="Transcription_factor_TCP"/>
</dbReference>
<dbReference type="InterPro" id="IPR017887">
    <property type="entry name" value="TF_TCP_subgr"/>
</dbReference>
<dbReference type="Proteomes" id="UP000489600">
    <property type="component" value="Unassembled WGS sequence"/>
</dbReference>
<feature type="compositionally biased region" description="Low complexity" evidence="6">
    <location>
        <begin position="260"/>
        <end position="271"/>
    </location>
</feature>
<feature type="region of interest" description="Disordered" evidence="6">
    <location>
        <begin position="1"/>
        <end position="40"/>
    </location>
</feature>
<dbReference type="GO" id="GO:0005634">
    <property type="term" value="C:nucleus"/>
    <property type="evidence" value="ECO:0007669"/>
    <property type="project" value="UniProtKB-SubCell"/>
</dbReference>
<reference evidence="8" key="1">
    <citation type="submission" date="2019-07" db="EMBL/GenBank/DDBJ databases">
        <authorList>
            <person name="Dittberner H."/>
        </authorList>
    </citation>
    <scope>NUCLEOTIDE SEQUENCE [LARGE SCALE GENOMIC DNA]</scope>
</reference>
<dbReference type="OrthoDB" id="1904351at2759"/>
<sequence>MESHQNKSQSSNTDKHHQQTTGSTHLVPFMGPNSGSMSVTTTTNAATDTVRGNTISVKKTTAKRPSKDRHIKVDGRGRRIRMPAVCAARVFQLTRELQHKSDGETIEWLLNQAEPAIIAATGTGTIPANFSTLNVSLRSSGSTLSAPPSKSAPISFHSLYDGTHNNNNSSSSDDPTSRKFTGREAQNAAVFGFQQQLYTPHHIMTDSNSLPKSFREEDLFKDPNSLQHDNTERPSSPKPGSEASDQDPGSARSRTQNMIPPTWAVAAPTPTSTNGGSAFWMLPVGGGGPALQDPSQHMWAFNPGRYPGPMGSVQLGSMLVQQAAVGGQQLGLGVVDSNNLGLFSGGEGGYGGGGRVGLGMSLEQKPQPHQHNQVSDTRGDQNPTIASSP</sequence>
<comment type="subcellular location">
    <subcellularLocation>
        <location evidence="1">Nucleus</location>
    </subcellularLocation>
</comment>
<comment type="caution">
    <text evidence="8">The sequence shown here is derived from an EMBL/GenBank/DDBJ whole genome shotgun (WGS) entry which is preliminary data.</text>
</comment>